<keyword evidence="2" id="KW-1277">Toxin-antitoxin system</keyword>
<reference evidence="3 4" key="2">
    <citation type="submission" date="2019-09" db="EMBL/GenBank/DDBJ databases">
        <authorList>
            <person name="Jin C."/>
        </authorList>
    </citation>
    <scope>NUCLEOTIDE SEQUENCE [LARGE SCALE GENOMIC DNA]</scope>
    <source>
        <strain evidence="3 4">BN140002</strain>
    </source>
</reference>
<keyword evidence="4" id="KW-1185">Reference proteome</keyword>
<dbReference type="PANTHER" id="PTHR33755">
    <property type="entry name" value="TOXIN PARE1-RELATED"/>
    <property type="match status" value="1"/>
</dbReference>
<reference evidence="3 4" key="1">
    <citation type="submission" date="2019-09" db="EMBL/GenBank/DDBJ databases">
        <title>Salinarimonas rosea gen. nov., sp. nov., a new member of the a-2 subgroup of the Proteobacteria.</title>
        <authorList>
            <person name="Liu J."/>
        </authorList>
    </citation>
    <scope>NUCLEOTIDE SEQUENCE [LARGE SCALE GENOMIC DNA]</scope>
    <source>
        <strain evidence="3 4">BN140002</strain>
    </source>
</reference>
<dbReference type="RefSeq" id="WP_149816846.1">
    <property type="nucleotide sequence ID" value="NZ_VUOA01000019.1"/>
</dbReference>
<dbReference type="InterPro" id="IPR051803">
    <property type="entry name" value="TA_system_RelE-like_toxin"/>
</dbReference>
<evidence type="ECO:0000256" key="1">
    <source>
        <dbReference type="ARBA" id="ARBA00006226"/>
    </source>
</evidence>
<dbReference type="InterPro" id="IPR035093">
    <property type="entry name" value="RelE/ParE_toxin_dom_sf"/>
</dbReference>
<evidence type="ECO:0000313" key="3">
    <source>
        <dbReference type="EMBL" id="KAA2237172.1"/>
    </source>
</evidence>
<protein>
    <submittedName>
        <fullName evidence="3">Type II toxin-antitoxin system RelE/ParE family toxin</fullName>
    </submittedName>
</protein>
<accession>A0A5B2VFP5</accession>
<comment type="caution">
    <text evidence="3">The sequence shown here is derived from an EMBL/GenBank/DDBJ whole genome shotgun (WGS) entry which is preliminary data.</text>
</comment>
<dbReference type="EMBL" id="VUOA01000019">
    <property type="protein sequence ID" value="KAA2237172.1"/>
    <property type="molecule type" value="Genomic_DNA"/>
</dbReference>
<dbReference type="InterPro" id="IPR007712">
    <property type="entry name" value="RelE/ParE_toxin"/>
</dbReference>
<dbReference type="Pfam" id="PF05016">
    <property type="entry name" value="ParE_toxin"/>
    <property type="match status" value="1"/>
</dbReference>
<proteinExistence type="inferred from homology"/>
<dbReference type="PANTHER" id="PTHR33755:SF6">
    <property type="entry name" value="PLASMID STABILIZATION SYSTEM PROTEIN"/>
    <property type="match status" value="1"/>
</dbReference>
<sequence length="102" mass="11820">MRRLLLSTAAENDLLAIHAFLADRDPAVADRFVDGIFRRCGQLIDRPHLGRPRPDVRADVRSLLFERWVIFYRPDPDAVLILRIVDSARDLGRLDWPDNETQ</sequence>
<evidence type="ECO:0000313" key="4">
    <source>
        <dbReference type="Proteomes" id="UP000323142"/>
    </source>
</evidence>
<gene>
    <name evidence="3" type="ORF">F0L46_09150</name>
</gene>
<evidence type="ECO:0000256" key="2">
    <source>
        <dbReference type="ARBA" id="ARBA00022649"/>
    </source>
</evidence>
<comment type="similarity">
    <text evidence="1">Belongs to the RelE toxin family.</text>
</comment>
<organism evidence="3 4">
    <name type="scientific">Salinarimonas soli</name>
    <dbReference type="NCBI Taxonomy" id="1638099"/>
    <lineage>
        <taxon>Bacteria</taxon>
        <taxon>Pseudomonadati</taxon>
        <taxon>Pseudomonadota</taxon>
        <taxon>Alphaproteobacteria</taxon>
        <taxon>Hyphomicrobiales</taxon>
        <taxon>Salinarimonadaceae</taxon>
        <taxon>Salinarimonas</taxon>
    </lineage>
</organism>
<dbReference type="AlphaFoldDB" id="A0A5B2VFP5"/>
<dbReference type="OrthoDB" id="8369899at2"/>
<name>A0A5B2VFP5_9HYPH</name>
<dbReference type="Gene3D" id="3.30.2310.20">
    <property type="entry name" value="RelE-like"/>
    <property type="match status" value="1"/>
</dbReference>
<dbReference type="Proteomes" id="UP000323142">
    <property type="component" value="Unassembled WGS sequence"/>
</dbReference>